<evidence type="ECO:0000313" key="2">
    <source>
        <dbReference type="Proteomes" id="UP000499080"/>
    </source>
</evidence>
<gene>
    <name evidence="1" type="ORF">AVEN_10408_1</name>
</gene>
<proteinExistence type="predicted"/>
<organism evidence="1 2">
    <name type="scientific">Araneus ventricosus</name>
    <name type="common">Orbweaver spider</name>
    <name type="synonym">Epeira ventricosa</name>
    <dbReference type="NCBI Taxonomy" id="182803"/>
    <lineage>
        <taxon>Eukaryota</taxon>
        <taxon>Metazoa</taxon>
        <taxon>Ecdysozoa</taxon>
        <taxon>Arthropoda</taxon>
        <taxon>Chelicerata</taxon>
        <taxon>Arachnida</taxon>
        <taxon>Araneae</taxon>
        <taxon>Araneomorphae</taxon>
        <taxon>Entelegynae</taxon>
        <taxon>Araneoidea</taxon>
        <taxon>Araneidae</taxon>
        <taxon>Araneus</taxon>
    </lineage>
</organism>
<dbReference type="AlphaFoldDB" id="A0A4Y2IXY4"/>
<sequence length="77" mass="8375">MSRWMGSRQISKRVVASPGIIVMDVGCCSPNGRAATGHRCAKRVAVLGLPVVVCDYRSRILQMDLIIIRIASDSTQC</sequence>
<dbReference type="EMBL" id="BGPR01003034">
    <property type="protein sequence ID" value="GBM82778.1"/>
    <property type="molecule type" value="Genomic_DNA"/>
</dbReference>
<accession>A0A4Y2IXY4</accession>
<name>A0A4Y2IXY4_ARAVE</name>
<reference evidence="1 2" key="1">
    <citation type="journal article" date="2019" name="Sci. Rep.">
        <title>Orb-weaving spider Araneus ventricosus genome elucidates the spidroin gene catalogue.</title>
        <authorList>
            <person name="Kono N."/>
            <person name="Nakamura H."/>
            <person name="Ohtoshi R."/>
            <person name="Moran D.A.P."/>
            <person name="Shinohara A."/>
            <person name="Yoshida Y."/>
            <person name="Fujiwara M."/>
            <person name="Mori M."/>
            <person name="Tomita M."/>
            <person name="Arakawa K."/>
        </authorList>
    </citation>
    <scope>NUCLEOTIDE SEQUENCE [LARGE SCALE GENOMIC DNA]</scope>
</reference>
<comment type="caution">
    <text evidence="1">The sequence shown here is derived from an EMBL/GenBank/DDBJ whole genome shotgun (WGS) entry which is preliminary data.</text>
</comment>
<protein>
    <submittedName>
        <fullName evidence="1">Uncharacterized protein</fullName>
    </submittedName>
</protein>
<keyword evidence="2" id="KW-1185">Reference proteome</keyword>
<dbReference type="Proteomes" id="UP000499080">
    <property type="component" value="Unassembled WGS sequence"/>
</dbReference>
<evidence type="ECO:0000313" key="1">
    <source>
        <dbReference type="EMBL" id="GBM82778.1"/>
    </source>
</evidence>